<feature type="compositionally biased region" description="Basic and acidic residues" evidence="1">
    <location>
        <begin position="351"/>
        <end position="362"/>
    </location>
</feature>
<dbReference type="Proteomes" id="UP001569428">
    <property type="component" value="Unassembled WGS sequence"/>
</dbReference>
<name>A0ABV4NVZ4_9GAMM</name>
<evidence type="ECO:0000313" key="2">
    <source>
        <dbReference type="EMBL" id="MFA0809919.1"/>
    </source>
</evidence>
<keyword evidence="3" id="KW-1185">Reference proteome</keyword>
<comment type="caution">
    <text evidence="2">The sequence shown here is derived from an EMBL/GenBank/DDBJ whole genome shotgun (WGS) entry which is preliminary data.</text>
</comment>
<protein>
    <submittedName>
        <fullName evidence="2">Uncharacterized protein</fullName>
    </submittedName>
</protein>
<feature type="compositionally biased region" description="Basic and acidic residues" evidence="1">
    <location>
        <begin position="958"/>
        <end position="973"/>
    </location>
</feature>
<proteinExistence type="predicted"/>
<gene>
    <name evidence="2" type="ORF">ACCI49_03215</name>
</gene>
<evidence type="ECO:0000256" key="1">
    <source>
        <dbReference type="SAM" id="MobiDB-lite"/>
    </source>
</evidence>
<sequence>MNDTPVAEISGVLADTNTSMNDLIALSNDASNPDLYIEYNEIINEMIIYSTLNCFTIAGGDESKLNEEYVYSIPETINNLTIYALNLEILGNIKLSSAKKIKIFCKNIIVPKDSKAVIDITPDIEGDIQEVKKLKKSFNVLLENKVKDGKAIIDGSNGKNGDDIIRDSNLKKKYSFNTKKGKTFSGRGENAGDIAIYSDKIDLESTLLVKAEGSIGYPGFDGQDGATGDYGDKEECKVHEKVINIKYGIRRYSVVQTKAPTRGYPGGAGGCGGTGGTGGNGGNVKIMWNTIENRNNLIVNVAGGSPGEIGTPGKGGNGGQGGLYHTGRNGMTVLFDPKSGNRAKNGPIGPKGEHAYPGENGKDGSLTLRANSDRSQFGEMADVLFMQKVLQKIKYRYALCDPLLLNMESSKIAKNKLWVDVGEHLNWFSEVLGRFTGGESGVKEAYNHLLHEASSLNINHKKNISLYGDKSNEVSRIRLELLRNNFEKNERHRQDMERRYLGLVTEYKKNKEVQYEKDRDEEVFKNKVNAYSEIIDDYFKKLDDQEVLVEKTFKELQAAINILKDVEMEIGKAIEASFNFSLDKLCKGLEMLAFTGITGGAGAAMFGIQAANIINTGVSTIKDKSGRDIPKNYVIGTVKQYSIDILKNAISDVTNYDGSYDRGNITAILTDVTAIDQEIENIKGSLSDNEHIVTQAKKALSVVVDKCKSHSREIVTYNAYLANFNDLFKERDDAEEILEKLEAKPDQVTPYENSVVTEYTFIYQSMVQRCLRDLYRINRKYYYLTFNNFLGEALIDAENDNFLYGGTETQKSFTELVDIYERIIEKNFSSDAKESRDFHPICRQNERSLIHISINEYQHPELLKEFKETGKITFKTISENRQAAENEVVVKNTKNKYNIRISHIIPRIIGASCHSADGGFINIKIKHNGHSTFESVPKLFTSNDYTFKHPPVEAQLDHPQDVKREGNTDDDLGRGQMGQLDGAAHDPVGLYANWTIEVESGEDPDAENFLLDLSEVTDLKINFRGFAMLMNG</sequence>
<dbReference type="EMBL" id="JBGMEK010000004">
    <property type="protein sequence ID" value="MFA0809919.1"/>
    <property type="molecule type" value="Genomic_DNA"/>
</dbReference>
<accession>A0ABV4NVZ4</accession>
<reference evidence="2 3" key="1">
    <citation type="submission" date="2024-08" db="EMBL/GenBank/DDBJ databases">
        <authorList>
            <person name="Ishaq N."/>
        </authorList>
    </citation>
    <scope>NUCLEOTIDE SEQUENCE [LARGE SCALE GENOMIC DNA]</scope>
    <source>
        <strain evidence="2 3">DSM 18651</strain>
    </source>
</reference>
<organism evidence="2 3">
    <name type="scientific">Microbulbifer epialgicus</name>
    <dbReference type="NCBI Taxonomy" id="393907"/>
    <lineage>
        <taxon>Bacteria</taxon>
        <taxon>Pseudomonadati</taxon>
        <taxon>Pseudomonadota</taxon>
        <taxon>Gammaproteobacteria</taxon>
        <taxon>Cellvibrionales</taxon>
        <taxon>Microbulbiferaceae</taxon>
        <taxon>Microbulbifer</taxon>
    </lineage>
</organism>
<dbReference type="RefSeq" id="WP_371837534.1">
    <property type="nucleotide sequence ID" value="NZ_JBGMEK010000004.1"/>
</dbReference>
<feature type="region of interest" description="Disordered" evidence="1">
    <location>
        <begin position="338"/>
        <end position="369"/>
    </location>
</feature>
<evidence type="ECO:0000313" key="3">
    <source>
        <dbReference type="Proteomes" id="UP001569428"/>
    </source>
</evidence>
<feature type="region of interest" description="Disordered" evidence="1">
    <location>
        <begin position="958"/>
        <end position="979"/>
    </location>
</feature>